<dbReference type="InterPro" id="IPR046373">
    <property type="entry name" value="Acyl-CoA_Oxase/DH_mid-dom_sf"/>
</dbReference>
<dbReference type="InterPro" id="IPR050741">
    <property type="entry name" value="Acyl-CoA_dehydrogenase"/>
</dbReference>
<dbReference type="Pfam" id="PF02771">
    <property type="entry name" value="Acyl-CoA_dh_N"/>
    <property type="match status" value="1"/>
</dbReference>
<dbReference type="Proteomes" id="UP000319769">
    <property type="component" value="Unassembled WGS sequence"/>
</dbReference>
<protein>
    <submittedName>
        <fullName evidence="10">Acyl-CoA dehydrogenase</fullName>
    </submittedName>
</protein>
<dbReference type="FunFam" id="2.40.110.10:FF:000009">
    <property type="entry name" value="Acyl-CoA dehydrogenase"/>
    <property type="match status" value="1"/>
</dbReference>
<evidence type="ECO:0000313" key="11">
    <source>
        <dbReference type="Proteomes" id="UP000319769"/>
    </source>
</evidence>
<dbReference type="SUPFAM" id="SSF56645">
    <property type="entry name" value="Acyl-CoA dehydrogenase NM domain-like"/>
    <property type="match status" value="1"/>
</dbReference>
<dbReference type="InterPro" id="IPR013786">
    <property type="entry name" value="AcylCoA_DH/ox_N"/>
</dbReference>
<dbReference type="Pfam" id="PF02770">
    <property type="entry name" value="Acyl-CoA_dh_M"/>
    <property type="match status" value="1"/>
</dbReference>
<dbReference type="InterPro" id="IPR006091">
    <property type="entry name" value="Acyl-CoA_Oxase/DH_mid-dom"/>
</dbReference>
<keyword evidence="3 6" id="KW-0285">Flavoprotein</keyword>
<organism evidence="10 11">
    <name type="scientific">Amycolatopsis acidicola</name>
    <dbReference type="NCBI Taxonomy" id="2596893"/>
    <lineage>
        <taxon>Bacteria</taxon>
        <taxon>Bacillati</taxon>
        <taxon>Actinomycetota</taxon>
        <taxon>Actinomycetes</taxon>
        <taxon>Pseudonocardiales</taxon>
        <taxon>Pseudonocardiaceae</taxon>
        <taxon>Amycolatopsis</taxon>
    </lineage>
</organism>
<name>A0A5N0V5H0_9PSEU</name>
<dbReference type="PIRSF" id="PIRSF016578">
    <property type="entry name" value="HsaA"/>
    <property type="match status" value="1"/>
</dbReference>
<feature type="domain" description="Acyl-CoA dehydrogenase/oxidase C-terminal" evidence="7">
    <location>
        <begin position="229"/>
        <end position="377"/>
    </location>
</feature>
<evidence type="ECO:0000256" key="5">
    <source>
        <dbReference type="ARBA" id="ARBA00023002"/>
    </source>
</evidence>
<evidence type="ECO:0000313" key="10">
    <source>
        <dbReference type="EMBL" id="KAA9161659.1"/>
    </source>
</evidence>
<reference evidence="10" key="1">
    <citation type="submission" date="2019-09" db="EMBL/GenBank/DDBJ databases">
        <authorList>
            <person name="Teo W.F.A."/>
            <person name="Duangmal K."/>
        </authorList>
    </citation>
    <scope>NUCLEOTIDE SEQUENCE [LARGE SCALE GENOMIC DNA]</scope>
    <source>
        <strain evidence="10">K81G1</strain>
    </source>
</reference>
<dbReference type="PANTHER" id="PTHR48083:SF31">
    <property type="entry name" value="ACYL-COA DEHYDROGENASE FADE10-RELATED"/>
    <property type="match status" value="1"/>
</dbReference>
<evidence type="ECO:0000256" key="1">
    <source>
        <dbReference type="ARBA" id="ARBA00001974"/>
    </source>
</evidence>
<dbReference type="GO" id="GO:0050660">
    <property type="term" value="F:flavin adenine dinucleotide binding"/>
    <property type="evidence" value="ECO:0007669"/>
    <property type="project" value="InterPro"/>
</dbReference>
<dbReference type="Pfam" id="PF00441">
    <property type="entry name" value="Acyl-CoA_dh_1"/>
    <property type="match status" value="1"/>
</dbReference>
<evidence type="ECO:0000259" key="9">
    <source>
        <dbReference type="Pfam" id="PF02771"/>
    </source>
</evidence>
<comment type="caution">
    <text evidence="10">The sequence shown here is derived from an EMBL/GenBank/DDBJ whole genome shotgun (WGS) entry which is preliminary data.</text>
</comment>
<evidence type="ECO:0000256" key="3">
    <source>
        <dbReference type="ARBA" id="ARBA00022630"/>
    </source>
</evidence>
<dbReference type="RefSeq" id="WP_144745984.1">
    <property type="nucleotide sequence ID" value="NZ_VMNW02000016.1"/>
</dbReference>
<dbReference type="Gene3D" id="1.10.540.10">
    <property type="entry name" value="Acyl-CoA dehydrogenase/oxidase, N-terminal domain"/>
    <property type="match status" value="1"/>
</dbReference>
<comment type="similarity">
    <text evidence="2 6">Belongs to the acyl-CoA dehydrogenase family.</text>
</comment>
<accession>A0A5N0V5H0</accession>
<dbReference type="AlphaFoldDB" id="A0A5N0V5H0"/>
<feature type="domain" description="Acyl-CoA dehydrogenase/oxidase N-terminal" evidence="9">
    <location>
        <begin position="3"/>
        <end position="115"/>
    </location>
</feature>
<dbReference type="SUPFAM" id="SSF47203">
    <property type="entry name" value="Acyl-CoA dehydrogenase C-terminal domain-like"/>
    <property type="match status" value="1"/>
</dbReference>
<keyword evidence="11" id="KW-1185">Reference proteome</keyword>
<dbReference type="GO" id="GO:0003995">
    <property type="term" value="F:acyl-CoA dehydrogenase activity"/>
    <property type="evidence" value="ECO:0007669"/>
    <property type="project" value="InterPro"/>
</dbReference>
<dbReference type="InterPro" id="IPR009100">
    <property type="entry name" value="AcylCoA_DH/oxidase_NM_dom_sf"/>
</dbReference>
<dbReference type="GO" id="GO:0005737">
    <property type="term" value="C:cytoplasm"/>
    <property type="evidence" value="ECO:0007669"/>
    <property type="project" value="TreeGrafter"/>
</dbReference>
<dbReference type="InterPro" id="IPR036250">
    <property type="entry name" value="AcylCo_DH-like_C"/>
</dbReference>
<dbReference type="OrthoDB" id="8876745at2"/>
<dbReference type="FunFam" id="1.20.140.10:FF:000001">
    <property type="entry name" value="Acyl-CoA dehydrogenase"/>
    <property type="match status" value="1"/>
</dbReference>
<evidence type="ECO:0000256" key="6">
    <source>
        <dbReference type="RuleBase" id="RU362125"/>
    </source>
</evidence>
<proteinExistence type="inferred from homology"/>
<comment type="cofactor">
    <cofactor evidence="1 6">
        <name>FAD</name>
        <dbReference type="ChEBI" id="CHEBI:57692"/>
    </cofactor>
</comment>
<dbReference type="Gene3D" id="2.40.110.10">
    <property type="entry name" value="Butyryl-CoA Dehydrogenase, subunit A, domain 2"/>
    <property type="match status" value="1"/>
</dbReference>
<evidence type="ECO:0000256" key="2">
    <source>
        <dbReference type="ARBA" id="ARBA00009347"/>
    </source>
</evidence>
<evidence type="ECO:0000259" key="7">
    <source>
        <dbReference type="Pfam" id="PF00441"/>
    </source>
</evidence>
<keyword evidence="4 6" id="KW-0274">FAD</keyword>
<gene>
    <name evidence="10" type="ORF">FPZ12_014235</name>
</gene>
<evidence type="ECO:0000259" key="8">
    <source>
        <dbReference type="Pfam" id="PF02770"/>
    </source>
</evidence>
<dbReference type="InterPro" id="IPR006089">
    <property type="entry name" value="Acyl-CoA_DH_CS"/>
</dbReference>
<sequence length="381" mass="40995">METAEFQAVLGAVRDLVRKEVVPREDEIEERDEIPREIRRKSADMGLFGWALPQRYGGLGLSMSEDVRLAFELGYTTPAFRSMFGTNNGIAGQVLVGYGTDEQREKWLPRLASGDVVASFALTEAEAGSDPSGMTTSARRDGDDYVLNGTKRFITNAPIADLFVVFARTDPQATGTRGISALLVEAGTPGLTVGPRDHKMGQAGAWTAEVFFDDARVPASSLVGGKEEEGFHAAMASLARGRLHIAAICVGMAERALEEMVGYAATARQGGHPIGDHQLVQAHLAESKAECAAGRALVLDAAAKYDSGEDTKVGPSCAKLFCSEMVGRVTDRAVQVHGGSGYIRGVTAERLFRDARLFRIYEGTSEVQKLVIAKQLLRDAR</sequence>
<dbReference type="InterPro" id="IPR009075">
    <property type="entry name" value="AcylCo_DH/oxidase_C"/>
</dbReference>
<keyword evidence="5 6" id="KW-0560">Oxidoreductase</keyword>
<dbReference type="PROSITE" id="PS00072">
    <property type="entry name" value="ACYL_COA_DH_1"/>
    <property type="match status" value="1"/>
</dbReference>
<dbReference type="EMBL" id="VMNW02000016">
    <property type="protein sequence ID" value="KAA9161659.1"/>
    <property type="molecule type" value="Genomic_DNA"/>
</dbReference>
<dbReference type="Gene3D" id="1.20.140.10">
    <property type="entry name" value="Butyryl-CoA Dehydrogenase, subunit A, domain 3"/>
    <property type="match status" value="1"/>
</dbReference>
<evidence type="ECO:0000256" key="4">
    <source>
        <dbReference type="ARBA" id="ARBA00022827"/>
    </source>
</evidence>
<dbReference type="GO" id="GO:0033539">
    <property type="term" value="P:fatty acid beta-oxidation using acyl-CoA dehydrogenase"/>
    <property type="evidence" value="ECO:0007669"/>
    <property type="project" value="TreeGrafter"/>
</dbReference>
<dbReference type="InterPro" id="IPR037069">
    <property type="entry name" value="AcylCoA_DH/ox_N_sf"/>
</dbReference>
<feature type="domain" description="Acyl-CoA oxidase/dehydrogenase middle" evidence="8">
    <location>
        <begin position="119"/>
        <end position="214"/>
    </location>
</feature>
<dbReference type="PANTHER" id="PTHR48083">
    <property type="entry name" value="MEDIUM-CHAIN SPECIFIC ACYL-COA DEHYDROGENASE, MITOCHONDRIAL-RELATED"/>
    <property type="match status" value="1"/>
</dbReference>